<dbReference type="EMBL" id="JAODUP010000037">
    <property type="protein sequence ID" value="KAK2166614.1"/>
    <property type="molecule type" value="Genomic_DNA"/>
</dbReference>
<evidence type="ECO:0000313" key="2">
    <source>
        <dbReference type="EMBL" id="KAK2166614.1"/>
    </source>
</evidence>
<protein>
    <submittedName>
        <fullName evidence="2">Uncharacterized protein</fullName>
    </submittedName>
</protein>
<evidence type="ECO:0000256" key="1">
    <source>
        <dbReference type="SAM" id="MobiDB-lite"/>
    </source>
</evidence>
<organism evidence="2 3">
    <name type="scientific">Paralvinella palmiformis</name>
    <dbReference type="NCBI Taxonomy" id="53620"/>
    <lineage>
        <taxon>Eukaryota</taxon>
        <taxon>Metazoa</taxon>
        <taxon>Spiralia</taxon>
        <taxon>Lophotrochozoa</taxon>
        <taxon>Annelida</taxon>
        <taxon>Polychaeta</taxon>
        <taxon>Sedentaria</taxon>
        <taxon>Canalipalpata</taxon>
        <taxon>Terebellida</taxon>
        <taxon>Terebelliformia</taxon>
        <taxon>Alvinellidae</taxon>
        <taxon>Paralvinella</taxon>
    </lineage>
</organism>
<accession>A0AAD9NGT5</accession>
<feature type="region of interest" description="Disordered" evidence="1">
    <location>
        <begin position="140"/>
        <end position="160"/>
    </location>
</feature>
<keyword evidence="3" id="KW-1185">Reference proteome</keyword>
<gene>
    <name evidence="2" type="ORF">LSH36_37g06002</name>
</gene>
<dbReference type="Proteomes" id="UP001208570">
    <property type="component" value="Unassembled WGS sequence"/>
</dbReference>
<comment type="caution">
    <text evidence="2">The sequence shown here is derived from an EMBL/GenBank/DDBJ whole genome shotgun (WGS) entry which is preliminary data.</text>
</comment>
<evidence type="ECO:0000313" key="3">
    <source>
        <dbReference type="Proteomes" id="UP001208570"/>
    </source>
</evidence>
<reference evidence="2" key="1">
    <citation type="journal article" date="2023" name="Mol. Biol. Evol.">
        <title>Third-Generation Sequencing Reveals the Adaptive Role of the Epigenome in Three Deep-Sea Polychaetes.</title>
        <authorList>
            <person name="Perez M."/>
            <person name="Aroh O."/>
            <person name="Sun Y."/>
            <person name="Lan Y."/>
            <person name="Juniper S.K."/>
            <person name="Young C.R."/>
            <person name="Angers B."/>
            <person name="Qian P.Y."/>
        </authorList>
    </citation>
    <scope>NUCLEOTIDE SEQUENCE</scope>
    <source>
        <strain evidence="2">P08H-3</strain>
    </source>
</reference>
<proteinExistence type="predicted"/>
<sequence length="170" mass="18852">MMWSCKASKQTEIAFEITESQNATFFHHHMPGVGTEPLIDHASKLRINLRSRDLLQMHPSKRGLLRKGSPQHYGNWSPLMTQVYGHMVSGHRGTGHQPLPSYIQNVVIPLHKSAEPASSYPPSLLSCSYSLSQSTVHAPRSRRGSALSCVPPSSQTHTTLDRYPVSTSIL</sequence>
<name>A0AAD9NGT5_9ANNE</name>
<dbReference type="AlphaFoldDB" id="A0AAD9NGT5"/>